<sequence length="412" mass="44136">MLRTGPLARLSASPWTLIAVWALSRLWLVAAALKVPPLAGDGTLDPSVDTVYRGWFGVLASGTFPAHDVSWQYPPGAALPILAPGLLPSLDYGHAFVLTAALTDALVTAGLLWLAMRKGRSLAAAWLWTAALAVLSTMPWNRFDLQVTAVAMAALVVAASSRPWADRAFGALVALGALIKVWPALLLAGTGRGRRTRHSWLSAALTGAVLLAGFALAMPHALSFLTAQKSRGIQIESVGALPFHVARHFGWSGTWKAKDGSHEFVGPYVETVSLVMQCLTVLALGWLLYWRTRRPAPSDGAPWLLPDASLTAVLLFVVTSRVISPQYLVWLVGLAAVCLLGRETSQRPAAWLVLAACVFTTLGFPLLYRGLRDDADPLAIANLFVRDLLLIAAAGLSAVRLWRVGQLGRKEP</sequence>
<organism evidence="9 10">
    <name type="scientific">Streptomyces candidus</name>
    <dbReference type="NCBI Taxonomy" id="67283"/>
    <lineage>
        <taxon>Bacteria</taxon>
        <taxon>Bacillati</taxon>
        <taxon>Actinomycetota</taxon>
        <taxon>Actinomycetes</taxon>
        <taxon>Kitasatosporales</taxon>
        <taxon>Streptomycetaceae</taxon>
        <taxon>Streptomyces</taxon>
    </lineage>
</organism>
<dbReference type="RefSeq" id="WP_185033670.1">
    <property type="nucleotide sequence ID" value="NZ_BNBN01000009.1"/>
</dbReference>
<feature type="transmembrane region" description="Helical" evidence="8">
    <location>
        <begin position="301"/>
        <end position="319"/>
    </location>
</feature>
<protein>
    <recommendedName>
        <fullName evidence="11">DUF2029 domain-containing protein</fullName>
    </recommendedName>
</protein>
<feature type="transmembrane region" description="Helical" evidence="8">
    <location>
        <begin position="349"/>
        <end position="368"/>
    </location>
</feature>
<dbReference type="AlphaFoldDB" id="A0A7X0HHV9"/>
<comment type="caution">
    <text evidence="9">The sequence shown here is derived from an EMBL/GenBank/DDBJ whole genome shotgun (WGS) entry which is preliminary data.</text>
</comment>
<keyword evidence="6 8" id="KW-0472">Membrane</keyword>
<name>A0A7X0HHV9_9ACTN</name>
<evidence type="ECO:0000256" key="2">
    <source>
        <dbReference type="ARBA" id="ARBA00022475"/>
    </source>
</evidence>
<feature type="transmembrane region" description="Helical" evidence="8">
    <location>
        <begin position="122"/>
        <end position="140"/>
    </location>
</feature>
<reference evidence="9 10" key="1">
    <citation type="submission" date="2020-08" db="EMBL/GenBank/DDBJ databases">
        <title>Genomic Encyclopedia of Type Strains, Phase IV (KMG-IV): sequencing the most valuable type-strain genomes for metagenomic binning, comparative biology and taxonomic classification.</title>
        <authorList>
            <person name="Goeker M."/>
        </authorList>
    </citation>
    <scope>NUCLEOTIDE SEQUENCE [LARGE SCALE GENOMIC DNA]</scope>
    <source>
        <strain evidence="9 10">DSM 40141</strain>
    </source>
</reference>
<dbReference type="EMBL" id="JACHEM010000011">
    <property type="protein sequence ID" value="MBB6437950.1"/>
    <property type="molecule type" value="Genomic_DNA"/>
</dbReference>
<evidence type="ECO:0000256" key="6">
    <source>
        <dbReference type="ARBA" id="ARBA00023136"/>
    </source>
</evidence>
<evidence type="ECO:0008006" key="11">
    <source>
        <dbReference type="Google" id="ProtNLM"/>
    </source>
</evidence>
<evidence type="ECO:0000313" key="9">
    <source>
        <dbReference type="EMBL" id="MBB6437950.1"/>
    </source>
</evidence>
<accession>A0A7X0HHV9</accession>
<dbReference type="Pfam" id="PF09594">
    <property type="entry name" value="GT87"/>
    <property type="match status" value="1"/>
</dbReference>
<evidence type="ECO:0000313" key="10">
    <source>
        <dbReference type="Proteomes" id="UP000540423"/>
    </source>
</evidence>
<dbReference type="InterPro" id="IPR018584">
    <property type="entry name" value="GT87"/>
</dbReference>
<evidence type="ECO:0000256" key="1">
    <source>
        <dbReference type="ARBA" id="ARBA00004651"/>
    </source>
</evidence>
<proteinExistence type="inferred from homology"/>
<keyword evidence="4 8" id="KW-0812">Transmembrane</keyword>
<feature type="transmembrane region" description="Helical" evidence="8">
    <location>
        <begin position="325"/>
        <end position="342"/>
    </location>
</feature>
<feature type="transmembrane region" description="Helical" evidence="8">
    <location>
        <begin position="271"/>
        <end position="289"/>
    </location>
</feature>
<feature type="transmembrane region" description="Helical" evidence="8">
    <location>
        <begin position="380"/>
        <end position="402"/>
    </location>
</feature>
<evidence type="ECO:0000256" key="4">
    <source>
        <dbReference type="ARBA" id="ARBA00022692"/>
    </source>
</evidence>
<keyword evidence="2" id="KW-1003">Cell membrane</keyword>
<feature type="transmembrane region" description="Helical" evidence="8">
    <location>
        <begin position="12"/>
        <end position="33"/>
    </location>
</feature>
<comment type="subcellular location">
    <subcellularLocation>
        <location evidence="1">Cell membrane</location>
        <topology evidence="1">Multi-pass membrane protein</topology>
    </subcellularLocation>
</comment>
<comment type="similarity">
    <text evidence="7">Belongs to the glycosyltransferase 87 family.</text>
</comment>
<keyword evidence="10" id="KW-1185">Reference proteome</keyword>
<gene>
    <name evidence="9" type="ORF">HNQ79_004454</name>
</gene>
<dbReference type="GO" id="GO:0005886">
    <property type="term" value="C:plasma membrane"/>
    <property type="evidence" value="ECO:0007669"/>
    <property type="project" value="UniProtKB-SubCell"/>
</dbReference>
<dbReference type="Proteomes" id="UP000540423">
    <property type="component" value="Unassembled WGS sequence"/>
</dbReference>
<evidence type="ECO:0000256" key="3">
    <source>
        <dbReference type="ARBA" id="ARBA00022679"/>
    </source>
</evidence>
<evidence type="ECO:0000256" key="8">
    <source>
        <dbReference type="SAM" id="Phobius"/>
    </source>
</evidence>
<feature type="transmembrane region" description="Helical" evidence="8">
    <location>
        <begin position="168"/>
        <end position="188"/>
    </location>
</feature>
<evidence type="ECO:0000256" key="5">
    <source>
        <dbReference type="ARBA" id="ARBA00022989"/>
    </source>
</evidence>
<dbReference type="GO" id="GO:0016758">
    <property type="term" value="F:hexosyltransferase activity"/>
    <property type="evidence" value="ECO:0007669"/>
    <property type="project" value="InterPro"/>
</dbReference>
<keyword evidence="5 8" id="KW-1133">Transmembrane helix</keyword>
<feature type="transmembrane region" description="Helical" evidence="8">
    <location>
        <begin position="92"/>
        <end position="115"/>
    </location>
</feature>
<keyword evidence="3" id="KW-0808">Transferase</keyword>
<evidence type="ECO:0000256" key="7">
    <source>
        <dbReference type="ARBA" id="ARBA00024033"/>
    </source>
</evidence>
<feature type="transmembrane region" description="Helical" evidence="8">
    <location>
        <begin position="200"/>
        <end position="222"/>
    </location>
</feature>